<feature type="chain" id="PRO_5001728840" description="Transmembrane protein" evidence="1">
    <location>
        <begin position="20"/>
        <end position="666"/>
    </location>
</feature>
<keyword evidence="3" id="KW-1185">Reference proteome</keyword>
<proteinExistence type="predicted"/>
<evidence type="ECO:0000256" key="1">
    <source>
        <dbReference type="SAM" id="SignalP"/>
    </source>
</evidence>
<sequence>MKQITFMALILIQVKLINAISSTDFDNYTPTLLWDIEKHIIIKSLDLTKNGSMHVLGDQNGLGFDVQNFYVQIDNGKITRQMNIYQTQYYTKIQVFPNDDYLVIHNEALESAEPSFLIIDLNLFIQQYYKTYPKSQIWTQQHIEINSDGGQIYRLLNTQGTQNENELGVIMRYSKDEEGFFTTDYQYLSLIQTQNIIPMYNGFLVSPQIVIPVFVNRINIALMRFSYTSEISKFQYLVHPNQTNQDNNIKAFGYSMPYYAVVLRIQEYLNVFLFHKDETQEIIQIKIDILNPQKQQIVLASSAQATRMIFSQDAIDLACYSYQQTAALRVKLNVKTQKYTTQSYRLRATTNIPQILNSFVTAKQSGKFYVFGYAKGYIDCVTQTKTSYIQSFIFEPNSANKCIAFDDQYTSTFIQTPNNLQIPLVLIGESKLNQLIPVTHEIINDYRISWNIGDTEILPEYFVKKGINQLQEFYFEKNSLEKSVSEKCPMQFLYLITPIVLKQKIRFKLEESQLQYKTYDNCFPKFIEYPPKIYVGYSKQTLQGNYNGNNLQDFCVLLKECFIKIKKIDSQGLTWIFFSNGLLGYQYLNYTEVEKSLKMLWVDSSNDQNQELFRTSQQTLYFAMMETFKKTFKFFGNAIEAGIYVNMLLQVLLGFTMKRIWTLVNT</sequence>
<dbReference type="InParanoid" id="A0A077ZN60"/>
<gene>
    <name evidence="2" type="primary">Contig10448.g11150</name>
    <name evidence="2" type="ORF">STYLEM_360</name>
</gene>
<name>A0A077ZN60_STYLE</name>
<evidence type="ECO:0000313" key="3">
    <source>
        <dbReference type="Proteomes" id="UP000039865"/>
    </source>
</evidence>
<dbReference type="AlphaFoldDB" id="A0A077ZN60"/>
<reference evidence="2 3" key="1">
    <citation type="submission" date="2014-06" db="EMBL/GenBank/DDBJ databases">
        <authorList>
            <person name="Swart Estienne"/>
        </authorList>
    </citation>
    <scope>NUCLEOTIDE SEQUENCE [LARGE SCALE GENOMIC DNA]</scope>
    <source>
        <strain evidence="2 3">130c</strain>
    </source>
</reference>
<protein>
    <recommendedName>
        <fullName evidence="4">Transmembrane protein</fullName>
    </recommendedName>
</protein>
<accession>A0A077ZN60</accession>
<evidence type="ECO:0000313" key="2">
    <source>
        <dbReference type="EMBL" id="CDW71417.1"/>
    </source>
</evidence>
<organism evidence="2 3">
    <name type="scientific">Stylonychia lemnae</name>
    <name type="common">Ciliate</name>
    <dbReference type="NCBI Taxonomy" id="5949"/>
    <lineage>
        <taxon>Eukaryota</taxon>
        <taxon>Sar</taxon>
        <taxon>Alveolata</taxon>
        <taxon>Ciliophora</taxon>
        <taxon>Intramacronucleata</taxon>
        <taxon>Spirotrichea</taxon>
        <taxon>Stichotrichia</taxon>
        <taxon>Sporadotrichida</taxon>
        <taxon>Oxytrichidae</taxon>
        <taxon>Stylonychinae</taxon>
        <taxon>Stylonychia</taxon>
    </lineage>
</organism>
<dbReference type="Proteomes" id="UP000039865">
    <property type="component" value="Unassembled WGS sequence"/>
</dbReference>
<dbReference type="EMBL" id="CCKQ01000356">
    <property type="protein sequence ID" value="CDW71417.1"/>
    <property type="molecule type" value="Genomic_DNA"/>
</dbReference>
<feature type="signal peptide" evidence="1">
    <location>
        <begin position="1"/>
        <end position="19"/>
    </location>
</feature>
<keyword evidence="1" id="KW-0732">Signal</keyword>
<evidence type="ECO:0008006" key="4">
    <source>
        <dbReference type="Google" id="ProtNLM"/>
    </source>
</evidence>